<evidence type="ECO:0000313" key="4">
    <source>
        <dbReference type="EMBL" id="STX44942.1"/>
    </source>
</evidence>
<accession>A0A378JAY7</accession>
<proteinExistence type="inferred from homology"/>
<dbReference type="SUPFAM" id="SSF53850">
    <property type="entry name" value="Periplasmic binding protein-like II"/>
    <property type="match status" value="1"/>
</dbReference>
<feature type="domain" description="Solute-binding protein family 3/N-terminal" evidence="3">
    <location>
        <begin position="21"/>
        <end position="243"/>
    </location>
</feature>
<comment type="similarity">
    <text evidence="1">Belongs to the bacterial solute-binding protein 3 family.</text>
</comment>
<sequence>MKQISTLIVTFIFFVSSAYSEIKIGTLAYDPPFVISPTEGFDIDLSRLICKYLQEQCRLIQRANTKQLYQALEEGKIDLAIAGITISQARQNNFVFTLPYMLNKSQFLTLKSNNINSINELKGTTVGVIRDQLSGGVLYNYLLNHYQKQFKINQYGNVEELLASLNNKTLSAVFLYRSDVNYWNQNGGDSFKPLGSVITLGEGLAIMALPKNNQLISRINAVLLQMENNNIYLAVYKTYFSNE</sequence>
<dbReference type="SMART" id="SM00062">
    <property type="entry name" value="PBPb"/>
    <property type="match status" value="1"/>
</dbReference>
<dbReference type="Proteomes" id="UP000254677">
    <property type="component" value="Unassembled WGS sequence"/>
</dbReference>
<dbReference type="RefSeq" id="WP_115222522.1">
    <property type="nucleotide sequence ID" value="NZ_CAXYJE010000001.1"/>
</dbReference>
<dbReference type="AlphaFoldDB" id="A0A378JAY7"/>
<evidence type="ECO:0000313" key="5">
    <source>
        <dbReference type="Proteomes" id="UP000254677"/>
    </source>
</evidence>
<dbReference type="PANTHER" id="PTHR35936:SF17">
    <property type="entry name" value="ARGININE-BINDING EXTRACELLULAR PROTEIN ARTP"/>
    <property type="match status" value="1"/>
</dbReference>
<keyword evidence="2" id="KW-0732">Signal</keyword>
<organism evidence="4 5">
    <name type="scientific">Legionella donaldsonii</name>
    <dbReference type="NCBI Taxonomy" id="45060"/>
    <lineage>
        <taxon>Bacteria</taxon>
        <taxon>Pseudomonadati</taxon>
        <taxon>Pseudomonadota</taxon>
        <taxon>Gammaproteobacteria</taxon>
        <taxon>Legionellales</taxon>
        <taxon>Legionellaceae</taxon>
        <taxon>Legionella</taxon>
    </lineage>
</organism>
<evidence type="ECO:0000256" key="2">
    <source>
        <dbReference type="ARBA" id="ARBA00022729"/>
    </source>
</evidence>
<name>A0A378JAY7_9GAMM</name>
<dbReference type="Pfam" id="PF00497">
    <property type="entry name" value="SBP_bac_3"/>
    <property type="match status" value="1"/>
</dbReference>
<dbReference type="Gene3D" id="3.40.190.10">
    <property type="entry name" value="Periplasmic binding protein-like II"/>
    <property type="match status" value="2"/>
</dbReference>
<evidence type="ECO:0000256" key="1">
    <source>
        <dbReference type="ARBA" id="ARBA00010333"/>
    </source>
</evidence>
<protein>
    <submittedName>
        <fullName evidence="4">Arginine-binding periplasmic protein</fullName>
    </submittedName>
</protein>
<dbReference type="InterPro" id="IPR001638">
    <property type="entry name" value="Solute-binding_3/MltF_N"/>
</dbReference>
<gene>
    <name evidence="4" type="primary">artJ_4</name>
    <name evidence="4" type="ORF">NCTC13292_03020</name>
</gene>
<dbReference type="OrthoDB" id="5650375at2"/>
<keyword evidence="5" id="KW-1185">Reference proteome</keyword>
<dbReference type="EMBL" id="UGOA01000001">
    <property type="protein sequence ID" value="STX44942.1"/>
    <property type="molecule type" value="Genomic_DNA"/>
</dbReference>
<reference evidence="4 5" key="1">
    <citation type="submission" date="2018-06" db="EMBL/GenBank/DDBJ databases">
        <authorList>
            <consortium name="Pathogen Informatics"/>
            <person name="Doyle S."/>
        </authorList>
    </citation>
    <scope>NUCLEOTIDE SEQUENCE [LARGE SCALE GENOMIC DNA]</scope>
    <source>
        <strain evidence="4 5">NCTC13292</strain>
    </source>
</reference>
<dbReference type="PANTHER" id="PTHR35936">
    <property type="entry name" value="MEMBRANE-BOUND LYTIC MUREIN TRANSGLYCOSYLASE F"/>
    <property type="match status" value="1"/>
</dbReference>
<evidence type="ECO:0000259" key="3">
    <source>
        <dbReference type="SMART" id="SM00062"/>
    </source>
</evidence>